<dbReference type="AlphaFoldDB" id="A0A7T8GWW2"/>
<keyword evidence="7" id="KW-1185">Reference proteome</keyword>
<evidence type="ECO:0000256" key="1">
    <source>
        <dbReference type="ARBA" id="ARBA00006926"/>
    </source>
</evidence>
<dbReference type="OrthoDB" id="446890at2759"/>
<dbReference type="InterPro" id="IPR029760">
    <property type="entry name" value="GPX_CS"/>
</dbReference>
<organism evidence="6 7">
    <name type="scientific">Caligus rogercresseyi</name>
    <name type="common">Sea louse</name>
    <dbReference type="NCBI Taxonomy" id="217165"/>
    <lineage>
        <taxon>Eukaryota</taxon>
        <taxon>Metazoa</taxon>
        <taxon>Ecdysozoa</taxon>
        <taxon>Arthropoda</taxon>
        <taxon>Crustacea</taxon>
        <taxon>Multicrustacea</taxon>
        <taxon>Hexanauplia</taxon>
        <taxon>Copepoda</taxon>
        <taxon>Siphonostomatoida</taxon>
        <taxon>Caligidae</taxon>
        <taxon>Caligus</taxon>
    </lineage>
</organism>
<keyword evidence="2 6" id="KW-0575">Peroxidase</keyword>
<sequence>RVPWHLSALSVCLFTMAPALLASAPDTIYDFSAIDIDGNEVSLEKYRGHVTVIVNLVELYNKYSETEGLRILAFPCNQFGGQEPGTNAEIKEFAASYG</sequence>
<gene>
    <name evidence="6" type="ORF">FKW44_019785</name>
</gene>
<keyword evidence="3" id="KW-0712">Selenocysteine</keyword>
<dbReference type="PANTHER" id="PTHR11592:SF134">
    <property type="entry name" value="PHOSPHOLIPID HYDROPEROXIDE GLUTATHIONE PEROXIDASE"/>
    <property type="match status" value="1"/>
</dbReference>
<dbReference type="InterPro" id="IPR036249">
    <property type="entry name" value="Thioredoxin-like_sf"/>
</dbReference>
<dbReference type="InterPro" id="IPR000889">
    <property type="entry name" value="Glutathione_peroxidase"/>
</dbReference>
<keyword evidence="4" id="KW-0560">Oxidoreductase</keyword>
<feature type="signal peptide" evidence="5">
    <location>
        <begin position="1"/>
        <end position="22"/>
    </location>
</feature>
<dbReference type="GO" id="GO:0006979">
    <property type="term" value="P:response to oxidative stress"/>
    <property type="evidence" value="ECO:0007669"/>
    <property type="project" value="InterPro"/>
</dbReference>
<protein>
    <submittedName>
        <fullName evidence="6">Glutathione peroxidase</fullName>
    </submittedName>
</protein>
<dbReference type="Gene3D" id="3.40.30.10">
    <property type="entry name" value="Glutaredoxin"/>
    <property type="match status" value="1"/>
</dbReference>
<evidence type="ECO:0000313" key="6">
    <source>
        <dbReference type="EMBL" id="QQP39031.1"/>
    </source>
</evidence>
<dbReference type="PROSITE" id="PS51355">
    <property type="entry name" value="GLUTATHIONE_PEROXID_3"/>
    <property type="match status" value="1"/>
</dbReference>
<dbReference type="GO" id="GO:0004601">
    <property type="term" value="F:peroxidase activity"/>
    <property type="evidence" value="ECO:0007669"/>
    <property type="project" value="UniProtKB-KW"/>
</dbReference>
<feature type="chain" id="PRO_5030506877" evidence="5">
    <location>
        <begin position="23"/>
        <end position="98"/>
    </location>
</feature>
<reference evidence="7" key="1">
    <citation type="submission" date="2021-01" db="EMBL/GenBank/DDBJ databases">
        <title>Caligus Genome Assembly.</title>
        <authorList>
            <person name="Gallardo-Escarate C."/>
        </authorList>
    </citation>
    <scope>NUCLEOTIDE SEQUENCE [LARGE SCALE GENOMIC DNA]</scope>
</reference>
<evidence type="ECO:0000256" key="5">
    <source>
        <dbReference type="SAM" id="SignalP"/>
    </source>
</evidence>
<feature type="non-terminal residue" evidence="6">
    <location>
        <position position="1"/>
    </location>
</feature>
<dbReference type="Pfam" id="PF00255">
    <property type="entry name" value="GSHPx"/>
    <property type="match status" value="1"/>
</dbReference>
<comment type="similarity">
    <text evidence="1">Belongs to the glutathione peroxidase family.</text>
</comment>
<proteinExistence type="inferred from homology"/>
<evidence type="ECO:0000256" key="3">
    <source>
        <dbReference type="ARBA" id="ARBA00022933"/>
    </source>
</evidence>
<evidence type="ECO:0000256" key="2">
    <source>
        <dbReference type="ARBA" id="ARBA00022559"/>
    </source>
</evidence>
<dbReference type="PANTHER" id="PTHR11592">
    <property type="entry name" value="GLUTATHIONE PEROXIDASE"/>
    <property type="match status" value="1"/>
</dbReference>
<evidence type="ECO:0000313" key="7">
    <source>
        <dbReference type="Proteomes" id="UP000595437"/>
    </source>
</evidence>
<accession>A0A7T8GWW2</accession>
<dbReference type="SUPFAM" id="SSF52833">
    <property type="entry name" value="Thioredoxin-like"/>
    <property type="match status" value="1"/>
</dbReference>
<dbReference type="EMBL" id="CP045903">
    <property type="protein sequence ID" value="QQP39031.1"/>
    <property type="molecule type" value="Genomic_DNA"/>
</dbReference>
<dbReference type="PROSITE" id="PS00763">
    <property type="entry name" value="GLUTATHIONE_PEROXID_2"/>
    <property type="match status" value="1"/>
</dbReference>
<name>A0A7T8GWW2_CALRO</name>
<dbReference type="Proteomes" id="UP000595437">
    <property type="component" value="Chromosome 14"/>
</dbReference>
<keyword evidence="5" id="KW-0732">Signal</keyword>
<evidence type="ECO:0000256" key="4">
    <source>
        <dbReference type="ARBA" id="ARBA00023002"/>
    </source>
</evidence>
<feature type="non-terminal residue" evidence="6">
    <location>
        <position position="98"/>
    </location>
</feature>